<evidence type="ECO:0000313" key="3">
    <source>
        <dbReference type="Proteomes" id="UP001519332"/>
    </source>
</evidence>
<proteinExistence type="predicted"/>
<gene>
    <name evidence="2" type="ORF">JOF56_008198</name>
</gene>
<sequence>MDGDDASPSTAEDLPDRQRERARRSHRTEPDVVVEIEIVDGEDAARLARQQTKAILDILTWQQAQPSSGRHGDPPRTVN</sequence>
<organism evidence="2 3">
    <name type="scientific">Kibdelosporangium banguiense</name>
    <dbReference type="NCBI Taxonomy" id="1365924"/>
    <lineage>
        <taxon>Bacteria</taxon>
        <taxon>Bacillati</taxon>
        <taxon>Actinomycetota</taxon>
        <taxon>Actinomycetes</taxon>
        <taxon>Pseudonocardiales</taxon>
        <taxon>Pseudonocardiaceae</taxon>
        <taxon>Kibdelosporangium</taxon>
    </lineage>
</organism>
<comment type="caution">
    <text evidence="2">The sequence shown here is derived from an EMBL/GenBank/DDBJ whole genome shotgun (WGS) entry which is preliminary data.</text>
</comment>
<evidence type="ECO:0000256" key="1">
    <source>
        <dbReference type="SAM" id="MobiDB-lite"/>
    </source>
</evidence>
<name>A0ABS4TTU0_9PSEU</name>
<feature type="region of interest" description="Disordered" evidence="1">
    <location>
        <begin position="1"/>
        <end position="29"/>
    </location>
</feature>
<keyword evidence="3" id="KW-1185">Reference proteome</keyword>
<evidence type="ECO:0000313" key="2">
    <source>
        <dbReference type="EMBL" id="MBP2327813.1"/>
    </source>
</evidence>
<accession>A0ABS4TTU0</accession>
<reference evidence="2 3" key="1">
    <citation type="submission" date="2021-03" db="EMBL/GenBank/DDBJ databases">
        <title>Sequencing the genomes of 1000 actinobacteria strains.</title>
        <authorList>
            <person name="Klenk H.-P."/>
        </authorList>
    </citation>
    <scope>NUCLEOTIDE SEQUENCE [LARGE SCALE GENOMIC DNA]</scope>
    <source>
        <strain evidence="2 3">DSM 46670</strain>
    </source>
</reference>
<protein>
    <submittedName>
        <fullName evidence="2">Uncharacterized protein</fullName>
    </submittedName>
</protein>
<dbReference type="EMBL" id="JAGINW010000001">
    <property type="protein sequence ID" value="MBP2327813.1"/>
    <property type="molecule type" value="Genomic_DNA"/>
</dbReference>
<dbReference type="RefSeq" id="WP_209644880.1">
    <property type="nucleotide sequence ID" value="NZ_JAGINW010000001.1"/>
</dbReference>
<dbReference type="Proteomes" id="UP001519332">
    <property type="component" value="Unassembled WGS sequence"/>
</dbReference>